<dbReference type="InterPro" id="IPR007271">
    <property type="entry name" value="Nuc_sug_transpt"/>
</dbReference>
<feature type="transmembrane region" description="Helical" evidence="7">
    <location>
        <begin position="60"/>
        <end position="77"/>
    </location>
</feature>
<name>A0ABN9V2C3_9DINO</name>
<feature type="transmembrane region" description="Helical" evidence="7">
    <location>
        <begin position="97"/>
        <end position="119"/>
    </location>
</feature>
<gene>
    <name evidence="8" type="ORF">PCOR1329_LOCUS53467</name>
</gene>
<feature type="coiled-coil region" evidence="5">
    <location>
        <begin position="166"/>
        <end position="234"/>
    </location>
</feature>
<feature type="compositionally biased region" description="Basic residues" evidence="6">
    <location>
        <begin position="1293"/>
        <end position="1308"/>
    </location>
</feature>
<evidence type="ECO:0000313" key="9">
    <source>
        <dbReference type="Proteomes" id="UP001189429"/>
    </source>
</evidence>
<keyword evidence="4 7" id="KW-0472">Membrane</keyword>
<keyword evidence="9" id="KW-1185">Reference proteome</keyword>
<evidence type="ECO:0000256" key="7">
    <source>
        <dbReference type="SAM" id="Phobius"/>
    </source>
</evidence>
<organism evidence="8 9">
    <name type="scientific">Prorocentrum cordatum</name>
    <dbReference type="NCBI Taxonomy" id="2364126"/>
    <lineage>
        <taxon>Eukaryota</taxon>
        <taxon>Sar</taxon>
        <taxon>Alveolata</taxon>
        <taxon>Dinophyceae</taxon>
        <taxon>Prorocentrales</taxon>
        <taxon>Prorocentraceae</taxon>
        <taxon>Prorocentrum</taxon>
    </lineage>
</organism>
<reference evidence="8" key="1">
    <citation type="submission" date="2023-10" db="EMBL/GenBank/DDBJ databases">
        <authorList>
            <person name="Chen Y."/>
            <person name="Shah S."/>
            <person name="Dougan E. K."/>
            <person name="Thang M."/>
            <person name="Chan C."/>
        </authorList>
    </citation>
    <scope>NUCLEOTIDE SEQUENCE [LARGE SCALE GENOMIC DNA]</scope>
</reference>
<sequence>ARDLPSAVGGRSSRAQPSGKLVGAGLALVGSTVAAASNVYCEWLVKLHPEDSLHFQNMQLYAFGIALNAATLALKAAMEPDSPLHGRRGFFTGYNVWVWLIIVLGVISGITVSFALKFVDNSIFTEKQRAVFDMVLPISYEEAQGHESWSSPPPDPEMPEAWRKTRSQHLARLRQLCSTLERAEEELASLQARIAAQLDEEAKGTRVVRIYKVLIRETKETAKLKAQLMEMEQSHEVRLRSCLQAIAQKTLHAAPEQLERQRWAHQREMGDVGSAARRELEHEQAAYRMWPSGNQQHRQDEAGAALRQMQRRLAMQAQAELQEQRGSSDQDARALVDAANRARQGEGERLQMARRVRERCHQTQAELEGKALALAQQARASEAKRAAELGQHEVQAGQDMILELQARQAVMETHHAQQERRLVEFGMGQAEAHQQGKRRIEEEARQAREDQRQHMAAVGQTELEEHRASRRHLEQQVERAQRDAYQHLQRRRSSTAPETRALASSALTVETLELDIPDEMAAKLAGDDAVMGCDQALAAQEEDHQREEFEHNLMTIPYPHCGVRAPAQRRSGLRVRACYVLLLREVAHFVEAFDDARQRLQPVGGASNVTVRKMTQQAKLTNQWRGPVLRRQFHEHKVRVAGVQEARNDRRSATNNGDFIVSSHHDSYNVGNEIWLNTSIPLGENSNGPLFFRPRHLRDIVSEPRLLLVRTETKAITFRACVARATHSKKSDIERQQFWQRPISITAQHKPSIIFLDANGRLGSTQSDWADDVAFVQNEDANIHGPPMQRSTSTRASRPSCPAAIVITLGRRSATTSRIDYFLADHDRANHFNDSSAIEGIETMENGCQEGLGREDHAPLRARARWKMRYAVPLQLFSNYGQASVRQQDGSGSMHCSAGSYVDQIGRYYNDHIYHYMITAMEAAISAFARQDKKRYQGYISDHAVNIIVDSMLHRVMHDTYMETYRLRCPTVLAIEHDQFERFLEASKSWVSATKKVIPKLANKDFDPYLELQGGDEQLGYQRSIALAGAIMKHHCRYVSAYGRTSFQRPRLTTNAKKRYLVACGPPKLLCNAGAWITSTAGDSSMIAGIADEQQTIREITEAVMGNTYRRGKGIMAHARCDGDKARQESDQIASSIHNKQISNVNNDDIQAGQRGQRAPWGARKAMPNAKPYIMVINEFFRPAVYIGYLCMAHGIQCCTRENRDELNMAEHLGSRADCRSQQGGQHGYFKYDGASDHNCNQRGKGLGGGSDSQRDQGLPDDSDDVKAGSHAVEDEEGKEAPLAPMGGARGWPAKKRSNRPKRGRRGL</sequence>
<evidence type="ECO:0000256" key="2">
    <source>
        <dbReference type="ARBA" id="ARBA00022692"/>
    </source>
</evidence>
<accession>A0ABN9V2C3</accession>
<evidence type="ECO:0000256" key="5">
    <source>
        <dbReference type="SAM" id="Coils"/>
    </source>
</evidence>
<feature type="transmembrane region" description="Helical" evidence="7">
    <location>
        <begin position="21"/>
        <end position="40"/>
    </location>
</feature>
<dbReference type="EMBL" id="CAUYUJ010016516">
    <property type="protein sequence ID" value="CAK0866224.1"/>
    <property type="molecule type" value="Genomic_DNA"/>
</dbReference>
<feature type="region of interest" description="Disordered" evidence="6">
    <location>
        <begin position="1241"/>
        <end position="1308"/>
    </location>
</feature>
<feature type="compositionally biased region" description="Basic and acidic residues" evidence="6">
    <location>
        <begin position="463"/>
        <end position="485"/>
    </location>
</feature>
<evidence type="ECO:0000256" key="6">
    <source>
        <dbReference type="SAM" id="MobiDB-lite"/>
    </source>
</evidence>
<evidence type="ECO:0000256" key="1">
    <source>
        <dbReference type="ARBA" id="ARBA00004141"/>
    </source>
</evidence>
<proteinExistence type="predicted"/>
<dbReference type="InterPro" id="IPR036691">
    <property type="entry name" value="Endo/exonu/phosph_ase_sf"/>
</dbReference>
<evidence type="ECO:0000313" key="8">
    <source>
        <dbReference type="EMBL" id="CAK0866224.1"/>
    </source>
</evidence>
<keyword evidence="3 7" id="KW-1133">Transmembrane helix</keyword>
<comment type="subcellular location">
    <subcellularLocation>
        <location evidence="1">Membrane</location>
        <topology evidence="1">Multi-pass membrane protein</topology>
    </subcellularLocation>
</comment>
<keyword evidence="2 7" id="KW-0812">Transmembrane</keyword>
<comment type="caution">
    <text evidence="8">The sequence shown here is derived from an EMBL/GenBank/DDBJ whole genome shotgun (WGS) entry which is preliminary data.</text>
</comment>
<evidence type="ECO:0000256" key="3">
    <source>
        <dbReference type="ARBA" id="ARBA00022989"/>
    </source>
</evidence>
<feature type="non-terminal residue" evidence="8">
    <location>
        <position position="1"/>
    </location>
</feature>
<feature type="compositionally biased region" description="Basic and acidic residues" evidence="6">
    <location>
        <begin position="438"/>
        <end position="453"/>
    </location>
</feature>
<protein>
    <submittedName>
        <fullName evidence="8">Uncharacterized protein</fullName>
    </submittedName>
</protein>
<feature type="region of interest" description="Disordered" evidence="6">
    <location>
        <begin position="428"/>
        <end position="503"/>
    </location>
</feature>
<evidence type="ECO:0000256" key="4">
    <source>
        <dbReference type="ARBA" id="ARBA00023136"/>
    </source>
</evidence>
<dbReference type="Pfam" id="PF04142">
    <property type="entry name" value="Nuc_sug_transp"/>
    <property type="match status" value="1"/>
</dbReference>
<dbReference type="Gene3D" id="3.60.10.10">
    <property type="entry name" value="Endonuclease/exonuclease/phosphatase"/>
    <property type="match status" value="1"/>
</dbReference>
<keyword evidence="5" id="KW-0175">Coiled coil</keyword>
<dbReference type="PANTHER" id="PTHR10231">
    <property type="entry name" value="NUCLEOTIDE-SUGAR TRANSMEMBRANE TRANSPORTER"/>
    <property type="match status" value="1"/>
</dbReference>
<dbReference type="Proteomes" id="UP001189429">
    <property type="component" value="Unassembled WGS sequence"/>
</dbReference>